<reference evidence="2 3" key="1">
    <citation type="submission" date="2020-08" db="EMBL/GenBank/DDBJ databases">
        <title>Genomic Encyclopedia of Type Strains, Phase III (KMG-III): the genomes of soil and plant-associated and newly described type strains.</title>
        <authorList>
            <person name="Whitman W."/>
        </authorList>
    </citation>
    <scope>NUCLEOTIDE SEQUENCE [LARGE SCALE GENOMIC DNA]</scope>
    <source>
        <strain evidence="2 3">CECT 8305</strain>
    </source>
</reference>
<name>A0A7W9V2J6_9ACTN</name>
<evidence type="ECO:0000259" key="1">
    <source>
        <dbReference type="Pfam" id="PF04149"/>
    </source>
</evidence>
<evidence type="ECO:0000313" key="2">
    <source>
        <dbReference type="EMBL" id="MBB5938924.1"/>
    </source>
</evidence>
<dbReference type="AlphaFoldDB" id="A0A7W9V2J6"/>
<feature type="domain" description="DUF397" evidence="1">
    <location>
        <begin position="6"/>
        <end position="54"/>
    </location>
</feature>
<proteinExistence type="predicted"/>
<accession>A0A7W9V2J6</accession>
<comment type="caution">
    <text evidence="2">The sequence shown here is derived from an EMBL/GenBank/DDBJ whole genome shotgun (WGS) entry which is preliminary data.</text>
</comment>
<gene>
    <name evidence="2" type="ORF">FHS42_006015</name>
</gene>
<evidence type="ECO:0000313" key="3">
    <source>
        <dbReference type="Proteomes" id="UP000588098"/>
    </source>
</evidence>
<dbReference type="Proteomes" id="UP000588098">
    <property type="component" value="Unassembled WGS sequence"/>
</dbReference>
<sequence length="61" mass="6812">MAEMPKWRTSTYTKSDSCVEVADNDPSKVLIRDTKAREGAVLAVPPASWAEFVEYSKTFTV</sequence>
<dbReference type="InterPro" id="IPR007278">
    <property type="entry name" value="DUF397"/>
</dbReference>
<dbReference type="Pfam" id="PF04149">
    <property type="entry name" value="DUF397"/>
    <property type="match status" value="1"/>
</dbReference>
<keyword evidence="3" id="KW-1185">Reference proteome</keyword>
<protein>
    <recommendedName>
        <fullName evidence="1">DUF397 domain-containing protein</fullName>
    </recommendedName>
</protein>
<organism evidence="2 3">
    <name type="scientific">Streptomyces zagrosensis</name>
    <dbReference type="NCBI Taxonomy" id="1042984"/>
    <lineage>
        <taxon>Bacteria</taxon>
        <taxon>Bacillati</taxon>
        <taxon>Actinomycetota</taxon>
        <taxon>Actinomycetes</taxon>
        <taxon>Kitasatosporales</taxon>
        <taxon>Streptomycetaceae</taxon>
        <taxon>Streptomyces</taxon>
    </lineage>
</organism>
<dbReference type="EMBL" id="JACHJL010000019">
    <property type="protein sequence ID" value="MBB5938924.1"/>
    <property type="molecule type" value="Genomic_DNA"/>
</dbReference>